<dbReference type="KEGG" id="muh:HYN43_024410"/>
<name>A0A494VVX4_9SPHI</name>
<evidence type="ECO:0000313" key="2">
    <source>
        <dbReference type="Proteomes" id="UP000270046"/>
    </source>
</evidence>
<keyword evidence="2" id="KW-1185">Reference proteome</keyword>
<proteinExistence type="predicted"/>
<dbReference type="Proteomes" id="UP000270046">
    <property type="component" value="Chromosome"/>
</dbReference>
<evidence type="ECO:0000313" key="1">
    <source>
        <dbReference type="EMBL" id="AYL98231.1"/>
    </source>
</evidence>
<dbReference type="AlphaFoldDB" id="A0A494VVX4"/>
<gene>
    <name evidence="1" type="ORF">HYN43_024410</name>
</gene>
<protein>
    <submittedName>
        <fullName evidence="1">Uncharacterized protein</fullName>
    </submittedName>
</protein>
<sequence length="70" mass="8011">MLIDYLKIKILIAVGFNQRKKSCKFRALAQLSKLIWAEALLSPLIIPLVKTKGNEVLLICKWLSLLLNNF</sequence>
<dbReference type="EMBL" id="CP032869">
    <property type="protein sequence ID" value="AYL98231.1"/>
    <property type="molecule type" value="Genomic_DNA"/>
</dbReference>
<reference evidence="1 2" key="1">
    <citation type="submission" date="2018-10" db="EMBL/GenBank/DDBJ databases">
        <title>Genome sequencing of Mucilaginibacter sp. HYN0043.</title>
        <authorList>
            <person name="Kim M."/>
            <person name="Yi H."/>
        </authorList>
    </citation>
    <scope>NUCLEOTIDE SEQUENCE [LARGE SCALE GENOMIC DNA]</scope>
    <source>
        <strain evidence="1 2">HYN0043</strain>
    </source>
</reference>
<organism evidence="1 2">
    <name type="scientific">Mucilaginibacter celer</name>
    <dbReference type="NCBI Taxonomy" id="2305508"/>
    <lineage>
        <taxon>Bacteria</taxon>
        <taxon>Pseudomonadati</taxon>
        <taxon>Bacteroidota</taxon>
        <taxon>Sphingobacteriia</taxon>
        <taxon>Sphingobacteriales</taxon>
        <taxon>Sphingobacteriaceae</taxon>
        <taxon>Mucilaginibacter</taxon>
    </lineage>
</organism>
<accession>A0A494VVX4</accession>